<gene>
    <name evidence="1" type="ORF">Sxan_14810</name>
</gene>
<proteinExistence type="predicted"/>
<evidence type="ECO:0000313" key="2">
    <source>
        <dbReference type="Proteomes" id="UP000600026"/>
    </source>
</evidence>
<keyword evidence="2" id="KW-1185">Reference proteome</keyword>
<reference evidence="1" key="1">
    <citation type="submission" date="2020-09" db="EMBL/GenBank/DDBJ databases">
        <title>Whole genome shotgun sequence of Streptomyces xanthophaeus NBRC 12829.</title>
        <authorList>
            <person name="Komaki H."/>
            <person name="Tamura T."/>
        </authorList>
    </citation>
    <scope>NUCLEOTIDE SEQUENCE</scope>
    <source>
        <strain evidence="1">NBRC 12829</strain>
    </source>
</reference>
<name>A0A919GTI3_9ACTN</name>
<evidence type="ECO:0000313" key="1">
    <source>
        <dbReference type="EMBL" id="GHI84117.1"/>
    </source>
</evidence>
<dbReference type="OrthoDB" id="291940at2"/>
<dbReference type="Proteomes" id="UP000600026">
    <property type="component" value="Unassembled WGS sequence"/>
</dbReference>
<organism evidence="1 2">
    <name type="scientific">Streptomyces xanthophaeus</name>
    <dbReference type="NCBI Taxonomy" id="67385"/>
    <lineage>
        <taxon>Bacteria</taxon>
        <taxon>Bacillati</taxon>
        <taxon>Actinomycetota</taxon>
        <taxon>Actinomycetes</taxon>
        <taxon>Kitasatosporales</taxon>
        <taxon>Streptomycetaceae</taxon>
        <taxon>Streptomyces</taxon>
    </lineage>
</organism>
<accession>A0A919GTI3</accession>
<sequence length="166" mass="19276">MAVWLIRAGGSGDPFLPQFHEYNAAVFSYKEGEDIRGLTKEEMIARFEGKPYLDPDRAGEVISAYNAGRYARELIKIRDEVKRGDYLYTSVKGRKEYLIGRVKKNPYEYHPEHDRDHRHIVRTKWAAPVLAADLGELFPYLNTARRTIRIPEQQEELAEYAAQLFV</sequence>
<dbReference type="AlphaFoldDB" id="A0A919GTI3"/>
<comment type="caution">
    <text evidence="1">The sequence shown here is derived from an EMBL/GenBank/DDBJ whole genome shotgun (WGS) entry which is preliminary data.</text>
</comment>
<protein>
    <submittedName>
        <fullName evidence="1">Uncharacterized protein</fullName>
    </submittedName>
</protein>
<dbReference type="RefSeq" id="WP_031142156.1">
    <property type="nucleotide sequence ID" value="NZ_BNEE01000004.1"/>
</dbReference>
<dbReference type="EMBL" id="BNEE01000004">
    <property type="protein sequence ID" value="GHI84117.1"/>
    <property type="molecule type" value="Genomic_DNA"/>
</dbReference>